<dbReference type="EMBL" id="JADOTY010000001">
    <property type="protein sequence ID" value="MBG6101533.1"/>
    <property type="molecule type" value="Genomic_DNA"/>
</dbReference>
<gene>
    <name evidence="1" type="ORF">IW249_001947</name>
</gene>
<dbReference type="RefSeq" id="WP_196920454.1">
    <property type="nucleotide sequence ID" value="NZ_JADOTY010000001.1"/>
</dbReference>
<dbReference type="Gene3D" id="3.40.50.1240">
    <property type="entry name" value="Phosphoglycerate mutase-like"/>
    <property type="match status" value="1"/>
</dbReference>
<keyword evidence="2" id="KW-1185">Reference proteome</keyword>
<dbReference type="GO" id="GO:0016787">
    <property type="term" value="F:hydrolase activity"/>
    <property type="evidence" value="ECO:0007669"/>
    <property type="project" value="UniProtKB-KW"/>
</dbReference>
<dbReference type="SMART" id="SM00855">
    <property type="entry name" value="PGAM"/>
    <property type="match status" value="1"/>
</dbReference>
<protein>
    <submittedName>
        <fullName evidence="1">Phosphohistidine phosphatase</fullName>
        <ecNumber evidence="1">3.1.3.-</ecNumber>
    </submittedName>
</protein>
<comment type="caution">
    <text evidence="1">The sequence shown here is derived from an EMBL/GenBank/DDBJ whole genome shotgun (WGS) entry which is preliminary data.</text>
</comment>
<dbReference type="EC" id="3.1.3.-" evidence="1"/>
<organism evidence="1 2">
    <name type="scientific">Micromonospora vinacea</name>
    <dbReference type="NCBI Taxonomy" id="709878"/>
    <lineage>
        <taxon>Bacteria</taxon>
        <taxon>Bacillati</taxon>
        <taxon>Actinomycetota</taxon>
        <taxon>Actinomycetes</taxon>
        <taxon>Micromonosporales</taxon>
        <taxon>Micromonosporaceae</taxon>
        <taxon>Micromonospora</taxon>
    </lineage>
</organism>
<dbReference type="CDD" id="cd07040">
    <property type="entry name" value="HP"/>
    <property type="match status" value="1"/>
</dbReference>
<dbReference type="PANTHER" id="PTHR47623:SF1">
    <property type="entry name" value="OS09G0287300 PROTEIN"/>
    <property type="match status" value="1"/>
</dbReference>
<dbReference type="PANTHER" id="PTHR47623">
    <property type="entry name" value="OS09G0287300 PROTEIN"/>
    <property type="match status" value="1"/>
</dbReference>
<keyword evidence="1" id="KW-0378">Hydrolase</keyword>
<evidence type="ECO:0000313" key="1">
    <source>
        <dbReference type="EMBL" id="MBG6101533.1"/>
    </source>
</evidence>
<evidence type="ECO:0000313" key="2">
    <source>
        <dbReference type="Proteomes" id="UP000631791"/>
    </source>
</evidence>
<name>A0ABS0JYT8_9ACTN</name>
<dbReference type="InterPro" id="IPR013078">
    <property type="entry name" value="His_Pase_superF_clade-1"/>
</dbReference>
<dbReference type="Pfam" id="PF00300">
    <property type="entry name" value="His_Phos_1"/>
    <property type="match status" value="1"/>
</dbReference>
<dbReference type="InterPro" id="IPR029033">
    <property type="entry name" value="His_PPase_superfam"/>
</dbReference>
<dbReference type="Proteomes" id="UP000631791">
    <property type="component" value="Unassembled WGS sequence"/>
</dbReference>
<proteinExistence type="predicted"/>
<sequence>MTDADPDTRTLVLLRHAKAEQGSDAADDAERPLSARGNADAAAAGAWLAHHGLLPDVVICSTARRTRQTWHGVAMGMTGSPPEGGPTGPRPTVRYEPGAYDAHPEELLSLVRTVDPAARTALLIAHNPGISLLSALLDPDGANDEELRTDEGLRTAELAVHRCPLGWAELSRAGAPLTARHTARD</sequence>
<dbReference type="SUPFAM" id="SSF53254">
    <property type="entry name" value="Phosphoglycerate mutase-like"/>
    <property type="match status" value="1"/>
</dbReference>
<accession>A0ABS0JYT8</accession>
<reference evidence="1 2" key="1">
    <citation type="submission" date="2020-11" db="EMBL/GenBank/DDBJ databases">
        <title>Sequencing the genomes of 1000 actinobacteria strains.</title>
        <authorList>
            <person name="Klenk H.-P."/>
        </authorList>
    </citation>
    <scope>NUCLEOTIDE SEQUENCE [LARGE SCALE GENOMIC DNA]</scope>
    <source>
        <strain evidence="1 2">DSM 101695</strain>
    </source>
</reference>